<gene>
    <name evidence="1" type="ORF">SDC9_79476</name>
</gene>
<comment type="caution">
    <text evidence="1">The sequence shown here is derived from an EMBL/GenBank/DDBJ whole genome shotgun (WGS) entry which is preliminary data.</text>
</comment>
<protein>
    <submittedName>
        <fullName evidence="1">Uncharacterized protein</fullName>
    </submittedName>
</protein>
<dbReference type="EMBL" id="VSSQ01006499">
    <property type="protein sequence ID" value="MPM32909.1"/>
    <property type="molecule type" value="Genomic_DNA"/>
</dbReference>
<organism evidence="1">
    <name type="scientific">bioreactor metagenome</name>
    <dbReference type="NCBI Taxonomy" id="1076179"/>
    <lineage>
        <taxon>unclassified sequences</taxon>
        <taxon>metagenomes</taxon>
        <taxon>ecological metagenomes</taxon>
    </lineage>
</organism>
<accession>A0A644YX75</accession>
<dbReference type="AlphaFoldDB" id="A0A644YX75"/>
<sequence>MLTYRPSIAILEALVPVSVTELLSVTTVFAFAYGRTPRPLVLTSTVEERLLSDESETSLTVL</sequence>
<evidence type="ECO:0000313" key="1">
    <source>
        <dbReference type="EMBL" id="MPM32909.1"/>
    </source>
</evidence>
<reference evidence="1" key="1">
    <citation type="submission" date="2019-08" db="EMBL/GenBank/DDBJ databases">
        <authorList>
            <person name="Kucharzyk K."/>
            <person name="Murdoch R.W."/>
            <person name="Higgins S."/>
            <person name="Loffler F."/>
        </authorList>
    </citation>
    <scope>NUCLEOTIDE SEQUENCE</scope>
</reference>
<proteinExistence type="predicted"/>
<name>A0A644YX75_9ZZZZ</name>